<sequence length="208" mass="22902">MQARSSSTKQDRTFTENARRAQVVEAAIEVIAEHGMPNASFAKIAKHAGLSSTGMISYHFRGKDDLIREVVAEIMRIAIGFVTTELEGETDYMARLRGSITANLALLDEYPKHMRALNSIVANAQPDDLSKFGLLERVAEFGRIQAERIREAQRAGVFREFDAEIMVLAMRGAIDAAIGRAAIDPGFDTAACARELADLFENATRKQV</sequence>
<keyword evidence="2 4" id="KW-0238">DNA-binding</keyword>
<comment type="caution">
    <text evidence="4">Lacks conserved residue(s) required for the propagation of feature annotation.</text>
</comment>
<dbReference type="InterPro" id="IPR036271">
    <property type="entry name" value="Tet_transcr_reg_TetR-rel_C_sf"/>
</dbReference>
<dbReference type="InterPro" id="IPR009057">
    <property type="entry name" value="Homeodomain-like_sf"/>
</dbReference>
<gene>
    <name evidence="6" type="ORF">F5544_10185</name>
</gene>
<dbReference type="RefSeq" id="WP_167472975.1">
    <property type="nucleotide sequence ID" value="NZ_CP046172.1"/>
</dbReference>
<dbReference type="GO" id="GO:0003700">
    <property type="term" value="F:DNA-binding transcription factor activity"/>
    <property type="evidence" value="ECO:0007669"/>
    <property type="project" value="TreeGrafter"/>
</dbReference>
<feature type="domain" description="HTH tetR-type" evidence="5">
    <location>
        <begin position="17"/>
        <end position="78"/>
    </location>
</feature>
<dbReference type="InterPro" id="IPR001647">
    <property type="entry name" value="HTH_TetR"/>
</dbReference>
<dbReference type="Proteomes" id="UP000503540">
    <property type="component" value="Chromosome"/>
</dbReference>
<evidence type="ECO:0000256" key="1">
    <source>
        <dbReference type="ARBA" id="ARBA00023015"/>
    </source>
</evidence>
<dbReference type="Gene3D" id="1.10.10.60">
    <property type="entry name" value="Homeodomain-like"/>
    <property type="match status" value="1"/>
</dbReference>
<dbReference type="GO" id="GO:0000976">
    <property type="term" value="F:transcription cis-regulatory region binding"/>
    <property type="evidence" value="ECO:0007669"/>
    <property type="project" value="TreeGrafter"/>
</dbReference>
<dbReference type="KEGG" id="nah:F5544_10185"/>
<evidence type="ECO:0000259" key="5">
    <source>
        <dbReference type="PROSITE" id="PS50977"/>
    </source>
</evidence>
<dbReference type="PANTHER" id="PTHR30055">
    <property type="entry name" value="HTH-TYPE TRANSCRIPTIONAL REGULATOR RUTR"/>
    <property type="match status" value="1"/>
</dbReference>
<evidence type="ECO:0000313" key="6">
    <source>
        <dbReference type="EMBL" id="QIS09935.1"/>
    </source>
</evidence>
<dbReference type="SUPFAM" id="SSF46689">
    <property type="entry name" value="Homeodomain-like"/>
    <property type="match status" value="1"/>
</dbReference>
<dbReference type="PANTHER" id="PTHR30055:SF234">
    <property type="entry name" value="HTH-TYPE TRANSCRIPTIONAL REGULATOR BETI"/>
    <property type="match status" value="1"/>
</dbReference>
<protein>
    <submittedName>
        <fullName evidence="6">TetR family transcriptional regulator</fullName>
    </submittedName>
</protein>
<proteinExistence type="predicted"/>
<keyword evidence="1" id="KW-0805">Transcription regulation</keyword>
<reference evidence="6 7" key="1">
    <citation type="journal article" date="2019" name="ACS Chem. Biol.">
        <title>Identification and Mobilization of a Cryptic Antibiotic Biosynthesis Gene Locus from a Human-Pathogenic Nocardia Isolate.</title>
        <authorList>
            <person name="Herisse M."/>
            <person name="Ishida K."/>
            <person name="Porter J.L."/>
            <person name="Howden B."/>
            <person name="Hertweck C."/>
            <person name="Stinear T.P."/>
            <person name="Pidot S.J."/>
        </authorList>
    </citation>
    <scope>NUCLEOTIDE SEQUENCE [LARGE SCALE GENOMIC DNA]</scope>
    <source>
        <strain evidence="6 7">AUSMDU00012717</strain>
    </source>
</reference>
<keyword evidence="7" id="KW-1185">Reference proteome</keyword>
<dbReference type="SUPFAM" id="SSF48498">
    <property type="entry name" value="Tetracyclin repressor-like, C-terminal domain"/>
    <property type="match status" value="1"/>
</dbReference>
<organism evidence="6 7">
    <name type="scientific">Nocardia arthritidis</name>
    <dbReference type="NCBI Taxonomy" id="228602"/>
    <lineage>
        <taxon>Bacteria</taxon>
        <taxon>Bacillati</taxon>
        <taxon>Actinomycetota</taxon>
        <taxon>Actinomycetes</taxon>
        <taxon>Mycobacteriales</taxon>
        <taxon>Nocardiaceae</taxon>
        <taxon>Nocardia</taxon>
    </lineage>
</organism>
<evidence type="ECO:0000256" key="4">
    <source>
        <dbReference type="PROSITE-ProRule" id="PRU00335"/>
    </source>
</evidence>
<evidence type="ECO:0000313" key="7">
    <source>
        <dbReference type="Proteomes" id="UP000503540"/>
    </source>
</evidence>
<dbReference type="EMBL" id="CP046172">
    <property type="protein sequence ID" value="QIS09935.1"/>
    <property type="molecule type" value="Genomic_DNA"/>
</dbReference>
<evidence type="ECO:0000256" key="2">
    <source>
        <dbReference type="ARBA" id="ARBA00023125"/>
    </source>
</evidence>
<evidence type="ECO:0000256" key="3">
    <source>
        <dbReference type="ARBA" id="ARBA00023163"/>
    </source>
</evidence>
<keyword evidence="3" id="KW-0804">Transcription</keyword>
<accession>A0A6G9Y9J6</accession>
<dbReference type="Pfam" id="PF00440">
    <property type="entry name" value="TetR_N"/>
    <property type="match status" value="1"/>
</dbReference>
<name>A0A6G9Y9J6_9NOCA</name>
<dbReference type="AlphaFoldDB" id="A0A6G9Y9J6"/>
<dbReference type="PROSITE" id="PS50977">
    <property type="entry name" value="HTH_TETR_2"/>
    <property type="match status" value="1"/>
</dbReference>
<dbReference type="Gene3D" id="1.10.357.10">
    <property type="entry name" value="Tetracycline Repressor, domain 2"/>
    <property type="match status" value="1"/>
</dbReference>
<dbReference type="InterPro" id="IPR050109">
    <property type="entry name" value="HTH-type_TetR-like_transc_reg"/>
</dbReference>